<dbReference type="CDD" id="cd01189">
    <property type="entry name" value="INT_ICEBs1_C_like"/>
    <property type="match status" value="1"/>
</dbReference>
<evidence type="ECO:0000259" key="6">
    <source>
        <dbReference type="PROSITE" id="PS51898"/>
    </source>
</evidence>
<evidence type="ECO:0000313" key="8">
    <source>
        <dbReference type="EMBL" id="OZG57874.1"/>
    </source>
</evidence>
<dbReference type="InterPro" id="IPR010998">
    <property type="entry name" value="Integrase_recombinase_N"/>
</dbReference>
<evidence type="ECO:0000259" key="7">
    <source>
        <dbReference type="PROSITE" id="PS51900"/>
    </source>
</evidence>
<sequence>MLLDEFWTTRFLPYCTATLRECTVIGYESAWRLHVAPTLGGMSMEDITVDTVDEWIAGLSSAGVARKAWTLLRAMLRRAIRWGLLDVDITRRQIRLPQSRRYEPLLLTLRQQRIQLRGFYDAPLEAWLICASTCGLRTEEGYGLEWSDVDLRAGILRVERGVQWVSGRVIVVDPKTSLSRRTLPLPRFAVRRLRELKSRSSGRLIGGLTPPQAARAYRAYCLRHDLPYVPPRNLRHSWATNALASGADIAVVSKMLGHSDIQTTARYYLKPDLTALRDAQRLYERALIA</sequence>
<dbReference type="PROSITE" id="PS51898">
    <property type="entry name" value="TYR_RECOMBINASE"/>
    <property type="match status" value="1"/>
</dbReference>
<dbReference type="RefSeq" id="WP_094663489.1">
    <property type="nucleotide sequence ID" value="NZ_MWWV01000006.1"/>
</dbReference>
<dbReference type="InterPro" id="IPR044068">
    <property type="entry name" value="CB"/>
</dbReference>
<dbReference type="InterPro" id="IPR002104">
    <property type="entry name" value="Integrase_catalytic"/>
</dbReference>
<dbReference type="AlphaFoldDB" id="A0A261FFG1"/>
<gene>
    <name evidence="8" type="ORF">BTIS_1115</name>
</gene>
<dbReference type="InterPro" id="IPR004107">
    <property type="entry name" value="Integrase_SAM-like_N"/>
</dbReference>
<dbReference type="PROSITE" id="PS51900">
    <property type="entry name" value="CB"/>
    <property type="match status" value="1"/>
</dbReference>
<dbReference type="GO" id="GO:0003677">
    <property type="term" value="F:DNA binding"/>
    <property type="evidence" value="ECO:0007669"/>
    <property type="project" value="UniProtKB-UniRule"/>
</dbReference>
<evidence type="ECO:0000313" key="9">
    <source>
        <dbReference type="Proteomes" id="UP000216444"/>
    </source>
</evidence>
<reference evidence="8 9" key="1">
    <citation type="journal article" date="2017" name="BMC Genomics">
        <title>Comparative genomic and phylogenomic analyses of the Bifidobacteriaceae family.</title>
        <authorList>
            <person name="Lugli G.A."/>
            <person name="Milani C."/>
            <person name="Turroni F."/>
            <person name="Duranti S."/>
            <person name="Mancabelli L."/>
            <person name="Mangifesta M."/>
            <person name="Ferrario C."/>
            <person name="Modesto M."/>
            <person name="Mattarelli P."/>
            <person name="Jiri K."/>
            <person name="van Sinderen D."/>
            <person name="Ventura M."/>
        </authorList>
    </citation>
    <scope>NUCLEOTIDE SEQUENCE [LARGE SCALE GENOMIC DNA]</scope>
    <source>
        <strain evidence="8 9">DSM 100201</strain>
    </source>
</reference>
<dbReference type="InterPro" id="IPR013762">
    <property type="entry name" value="Integrase-like_cat_sf"/>
</dbReference>
<evidence type="ECO:0000256" key="4">
    <source>
        <dbReference type="ARBA" id="ARBA00023172"/>
    </source>
</evidence>
<dbReference type="EMBL" id="MWWV01000006">
    <property type="protein sequence ID" value="OZG57874.1"/>
    <property type="molecule type" value="Genomic_DNA"/>
</dbReference>
<dbReference type="Pfam" id="PF14659">
    <property type="entry name" value="Phage_int_SAM_3"/>
    <property type="match status" value="1"/>
</dbReference>
<dbReference type="GO" id="GO:0015074">
    <property type="term" value="P:DNA integration"/>
    <property type="evidence" value="ECO:0007669"/>
    <property type="project" value="UniProtKB-KW"/>
</dbReference>
<dbReference type="Gene3D" id="1.10.150.130">
    <property type="match status" value="1"/>
</dbReference>
<comment type="similarity">
    <text evidence="1">Belongs to the 'phage' integrase family.</text>
</comment>
<proteinExistence type="inferred from homology"/>
<accession>A0A261FFG1</accession>
<evidence type="ECO:0000256" key="1">
    <source>
        <dbReference type="ARBA" id="ARBA00008857"/>
    </source>
</evidence>
<protein>
    <submittedName>
        <fullName evidence="8">Recombinase</fullName>
    </submittedName>
</protein>
<comment type="caution">
    <text evidence="8">The sequence shown here is derived from an EMBL/GenBank/DDBJ whole genome shotgun (WGS) entry which is preliminary data.</text>
</comment>
<feature type="domain" description="Tyr recombinase" evidence="6">
    <location>
        <begin position="104"/>
        <end position="281"/>
    </location>
</feature>
<dbReference type="SUPFAM" id="SSF56349">
    <property type="entry name" value="DNA breaking-rejoining enzymes"/>
    <property type="match status" value="1"/>
</dbReference>
<dbReference type="Proteomes" id="UP000216444">
    <property type="component" value="Unassembled WGS sequence"/>
</dbReference>
<dbReference type="InterPro" id="IPR050090">
    <property type="entry name" value="Tyrosine_recombinase_XerCD"/>
</dbReference>
<dbReference type="GO" id="GO:0006310">
    <property type="term" value="P:DNA recombination"/>
    <property type="evidence" value="ECO:0007669"/>
    <property type="project" value="UniProtKB-KW"/>
</dbReference>
<evidence type="ECO:0000256" key="5">
    <source>
        <dbReference type="PROSITE-ProRule" id="PRU01248"/>
    </source>
</evidence>
<keyword evidence="4" id="KW-0233">DNA recombination</keyword>
<dbReference type="InterPro" id="IPR011010">
    <property type="entry name" value="DNA_brk_join_enz"/>
</dbReference>
<dbReference type="PANTHER" id="PTHR30349:SF64">
    <property type="entry name" value="PROPHAGE INTEGRASE INTD-RELATED"/>
    <property type="match status" value="1"/>
</dbReference>
<keyword evidence="3 5" id="KW-0238">DNA-binding</keyword>
<evidence type="ECO:0000256" key="2">
    <source>
        <dbReference type="ARBA" id="ARBA00022908"/>
    </source>
</evidence>
<keyword evidence="2" id="KW-0229">DNA integration</keyword>
<keyword evidence="9" id="KW-1185">Reference proteome</keyword>
<dbReference type="Gene3D" id="1.10.443.10">
    <property type="entry name" value="Intergrase catalytic core"/>
    <property type="match status" value="1"/>
</dbReference>
<dbReference type="PANTHER" id="PTHR30349">
    <property type="entry name" value="PHAGE INTEGRASE-RELATED"/>
    <property type="match status" value="1"/>
</dbReference>
<dbReference type="Pfam" id="PF00589">
    <property type="entry name" value="Phage_integrase"/>
    <property type="match status" value="1"/>
</dbReference>
<evidence type="ECO:0000256" key="3">
    <source>
        <dbReference type="ARBA" id="ARBA00023125"/>
    </source>
</evidence>
<feature type="domain" description="Core-binding (CB)" evidence="7">
    <location>
        <begin position="1"/>
        <end position="84"/>
    </location>
</feature>
<name>A0A261FFG1_9BIFI</name>
<organism evidence="8 9">
    <name type="scientific">Bifidobacterium tissieri</name>
    <dbReference type="NCBI Taxonomy" id="1630162"/>
    <lineage>
        <taxon>Bacteria</taxon>
        <taxon>Bacillati</taxon>
        <taxon>Actinomycetota</taxon>
        <taxon>Actinomycetes</taxon>
        <taxon>Bifidobacteriales</taxon>
        <taxon>Bifidobacteriaceae</taxon>
        <taxon>Bifidobacterium</taxon>
    </lineage>
</organism>